<dbReference type="InterPro" id="IPR011542">
    <property type="entry name" value="SUF_FeS_clus_asmbl_SufD"/>
</dbReference>
<dbReference type="Pfam" id="PF01458">
    <property type="entry name" value="SUFBD_core"/>
    <property type="match status" value="1"/>
</dbReference>
<dbReference type="EMBL" id="JANCYU010000007">
    <property type="protein sequence ID" value="KAK4522653.1"/>
    <property type="molecule type" value="Genomic_DNA"/>
</dbReference>
<reference evidence="4 5" key="1">
    <citation type="submission" date="2022-07" db="EMBL/GenBank/DDBJ databases">
        <title>Genome-wide signatures of adaptation to extreme environments.</title>
        <authorList>
            <person name="Cho C.H."/>
            <person name="Yoon H.S."/>
        </authorList>
    </citation>
    <scope>NUCLEOTIDE SEQUENCE [LARGE SCALE GENOMIC DNA]</scope>
    <source>
        <strain evidence="4 5">108.79 E11</strain>
    </source>
</reference>
<feature type="domain" description="SUF system FeS cluster assembly SufBD N-terminal" evidence="3">
    <location>
        <begin position="108"/>
        <end position="254"/>
    </location>
</feature>
<proteinExistence type="predicted"/>
<evidence type="ECO:0000259" key="3">
    <source>
        <dbReference type="Pfam" id="PF19295"/>
    </source>
</evidence>
<protein>
    <recommendedName>
        <fullName evidence="1">Iron-sulfur cluster assembly SufBD family protein ycf24</fullName>
    </recommendedName>
</protein>
<evidence type="ECO:0000313" key="4">
    <source>
        <dbReference type="EMBL" id="KAK4522653.1"/>
    </source>
</evidence>
<dbReference type="GO" id="GO:0016226">
    <property type="term" value="P:iron-sulfur cluster assembly"/>
    <property type="evidence" value="ECO:0007669"/>
    <property type="project" value="InterPro"/>
</dbReference>
<evidence type="ECO:0000313" key="5">
    <source>
        <dbReference type="Proteomes" id="UP001300502"/>
    </source>
</evidence>
<organism evidence="4 5">
    <name type="scientific">Galdieria yellowstonensis</name>
    <dbReference type="NCBI Taxonomy" id="3028027"/>
    <lineage>
        <taxon>Eukaryota</taxon>
        <taxon>Rhodophyta</taxon>
        <taxon>Bangiophyceae</taxon>
        <taxon>Galdieriales</taxon>
        <taxon>Galdieriaceae</taxon>
        <taxon>Galdieria</taxon>
    </lineage>
</organism>
<dbReference type="NCBIfam" id="TIGR01981">
    <property type="entry name" value="sufD"/>
    <property type="match status" value="1"/>
</dbReference>
<name>A0AAV9I6K4_9RHOD</name>
<dbReference type="PANTHER" id="PTHR43575:SF1">
    <property type="entry name" value="PROTEIN ABCI7, CHLOROPLASTIC"/>
    <property type="match status" value="1"/>
</dbReference>
<gene>
    <name evidence="4" type="ORF">GAYE_PCTG14G0543</name>
</gene>
<dbReference type="InterPro" id="IPR037284">
    <property type="entry name" value="SUF_FeS_clus_asmbl_SufBD_sf"/>
</dbReference>
<evidence type="ECO:0000259" key="2">
    <source>
        <dbReference type="Pfam" id="PF01458"/>
    </source>
</evidence>
<feature type="domain" description="SUF system FeS cluster assembly SufBD core" evidence="2">
    <location>
        <begin position="270"/>
        <end position="495"/>
    </location>
</feature>
<dbReference type="SUPFAM" id="SSF101960">
    <property type="entry name" value="Stabilizer of iron transporter SufD"/>
    <property type="match status" value="1"/>
</dbReference>
<dbReference type="Pfam" id="PF19295">
    <property type="entry name" value="SufBD_N"/>
    <property type="match status" value="1"/>
</dbReference>
<dbReference type="InterPro" id="IPR055346">
    <property type="entry name" value="Fe-S_cluster_assembly_SufBD"/>
</dbReference>
<evidence type="ECO:0000256" key="1">
    <source>
        <dbReference type="ARBA" id="ARBA00044134"/>
    </source>
</evidence>
<comment type="caution">
    <text evidence="4">The sequence shown here is derived from an EMBL/GenBank/DDBJ whole genome shotgun (WGS) entry which is preliminary data.</text>
</comment>
<keyword evidence="5" id="KW-1185">Reference proteome</keyword>
<dbReference type="AlphaFoldDB" id="A0AAV9I6K4"/>
<dbReference type="InterPro" id="IPR000825">
    <property type="entry name" value="SUF_FeS_clus_asmbl_SufBD_core"/>
</dbReference>
<sequence>MRVWNGAFSCPNDICFVPVVSQGRQHVGFQWKPRLTSCSFVGCSGFRESRIEGSGKRWCPLVSTKKRTGIWTPFMSSAQVQTTKETEDKSWLQSVLDCRDVDFGQLGATALQSLRREAEEELTTRLKLPGRKDELWRFTNLRNLFSARFKSSTHRVEKPFLESFFERDVPSQQVVLVDGVFDPSLSNLSNIPDQVFIGSVTKLDEERQRWIYELTKKGETGIKETNIFAAVNLASFRDITVIWIPRDISLPECLHLCCCSTTSSDSSFYGISHPRLAVVVEGGSHVKILQHHFGTSGGYLDNYATSVSVGDSATLEYYVVNECPKDALCLGSLNAQLEQYSTFRFRLLSVGSRVGRLTMTTNFSGRESNALLHGLSVANEDRTLDFHSFIDHSIPSCRSEQLQRNLAADRSQCVFRGLVKIRREARSTCAHQLCRSMLLSNRAQTKTMPMLEIANDEVECSHGATVAEIEEDELFYLLSRGISEWDARVLLVSGFALDLLKEFPFPSIVERTENLIAQVVNDSREDDTKQVDTVEQQEWDMTT</sequence>
<dbReference type="PANTHER" id="PTHR43575">
    <property type="entry name" value="PROTEIN ABCI7, CHLOROPLASTIC"/>
    <property type="match status" value="1"/>
</dbReference>
<dbReference type="InterPro" id="IPR045595">
    <property type="entry name" value="SufBD_N"/>
</dbReference>
<accession>A0AAV9I6K4</accession>
<dbReference type="Proteomes" id="UP001300502">
    <property type="component" value="Unassembled WGS sequence"/>
</dbReference>